<dbReference type="InterPro" id="IPR036388">
    <property type="entry name" value="WH-like_DNA-bd_sf"/>
</dbReference>
<sequence length="232" mass="25966">MSAGPFDTPFRLDRSRNAATQVFEHLRELITTLALKPGVSLQRNDLAVYYGLSSTPIRDALTKLSDERLVDIYPQQATEVRAIDLQSAIQAQFLRLSLELEVADQLAQQVTPQLITTLRNLISQQELALSHGDFDTFGKVDMSFHRQMFVSANVEKLWHWVRQQSGNLDRLRRLHLPIEGKAVKILADHSSIVDAIEAGDSAQAMHQVRSNLSGTLAQIDAIRIKNPGYLIG</sequence>
<evidence type="ECO:0000259" key="4">
    <source>
        <dbReference type="PROSITE" id="PS50949"/>
    </source>
</evidence>
<keyword evidence="2" id="KW-0238">DNA-binding</keyword>
<dbReference type="SMART" id="SM00345">
    <property type="entry name" value="HTH_GNTR"/>
    <property type="match status" value="1"/>
</dbReference>
<dbReference type="SMART" id="SM00895">
    <property type="entry name" value="FCD"/>
    <property type="match status" value="1"/>
</dbReference>
<accession>A0A7X4KI93</accession>
<dbReference type="InterPro" id="IPR008920">
    <property type="entry name" value="TF_FadR/GntR_C"/>
</dbReference>
<dbReference type="PANTHER" id="PTHR43537">
    <property type="entry name" value="TRANSCRIPTIONAL REGULATOR, GNTR FAMILY"/>
    <property type="match status" value="1"/>
</dbReference>
<dbReference type="Gene3D" id="1.10.10.10">
    <property type="entry name" value="Winged helix-like DNA-binding domain superfamily/Winged helix DNA-binding domain"/>
    <property type="match status" value="1"/>
</dbReference>
<dbReference type="InterPro" id="IPR011711">
    <property type="entry name" value="GntR_C"/>
</dbReference>
<dbReference type="RefSeq" id="WP_161052066.1">
    <property type="nucleotide sequence ID" value="NZ_WWCR01000037.1"/>
</dbReference>
<comment type="caution">
    <text evidence="5">The sequence shown here is derived from an EMBL/GenBank/DDBJ whole genome shotgun (WGS) entry which is preliminary data.</text>
</comment>
<keyword evidence="3" id="KW-0804">Transcription</keyword>
<name>A0A7X4KI93_9BURK</name>
<dbReference type="Pfam" id="PF00392">
    <property type="entry name" value="GntR"/>
    <property type="match status" value="1"/>
</dbReference>
<dbReference type="SUPFAM" id="SSF46785">
    <property type="entry name" value="Winged helix' DNA-binding domain"/>
    <property type="match status" value="1"/>
</dbReference>
<dbReference type="PROSITE" id="PS50949">
    <property type="entry name" value="HTH_GNTR"/>
    <property type="match status" value="1"/>
</dbReference>
<proteinExistence type="predicted"/>
<dbReference type="Pfam" id="PF07729">
    <property type="entry name" value="FCD"/>
    <property type="match status" value="1"/>
</dbReference>
<evidence type="ECO:0000256" key="1">
    <source>
        <dbReference type="ARBA" id="ARBA00023015"/>
    </source>
</evidence>
<dbReference type="EMBL" id="WWCR01000037">
    <property type="protein sequence ID" value="MYM75366.1"/>
    <property type="molecule type" value="Genomic_DNA"/>
</dbReference>
<dbReference type="InterPro" id="IPR000524">
    <property type="entry name" value="Tscrpt_reg_HTH_GntR"/>
</dbReference>
<dbReference type="SUPFAM" id="SSF48008">
    <property type="entry name" value="GntR ligand-binding domain-like"/>
    <property type="match status" value="1"/>
</dbReference>
<dbReference type="AlphaFoldDB" id="A0A7X4KI93"/>
<dbReference type="Gene3D" id="1.20.120.530">
    <property type="entry name" value="GntR ligand-binding domain-like"/>
    <property type="match status" value="1"/>
</dbReference>
<dbReference type="InterPro" id="IPR036390">
    <property type="entry name" value="WH_DNA-bd_sf"/>
</dbReference>
<feature type="domain" description="HTH gntR-type" evidence="4">
    <location>
        <begin position="16"/>
        <end position="83"/>
    </location>
</feature>
<dbReference type="GO" id="GO:0003700">
    <property type="term" value="F:DNA-binding transcription factor activity"/>
    <property type="evidence" value="ECO:0007669"/>
    <property type="project" value="InterPro"/>
</dbReference>
<organism evidence="5 6">
    <name type="scientific">Duganella margarita</name>
    <dbReference type="NCBI Taxonomy" id="2692170"/>
    <lineage>
        <taxon>Bacteria</taxon>
        <taxon>Pseudomonadati</taxon>
        <taxon>Pseudomonadota</taxon>
        <taxon>Betaproteobacteria</taxon>
        <taxon>Burkholderiales</taxon>
        <taxon>Oxalobacteraceae</taxon>
        <taxon>Telluria group</taxon>
        <taxon>Duganella</taxon>
    </lineage>
</organism>
<evidence type="ECO:0000256" key="3">
    <source>
        <dbReference type="ARBA" id="ARBA00023163"/>
    </source>
</evidence>
<evidence type="ECO:0000313" key="5">
    <source>
        <dbReference type="EMBL" id="MYM75366.1"/>
    </source>
</evidence>
<evidence type="ECO:0000256" key="2">
    <source>
        <dbReference type="ARBA" id="ARBA00023125"/>
    </source>
</evidence>
<evidence type="ECO:0000313" key="6">
    <source>
        <dbReference type="Proteomes" id="UP000469734"/>
    </source>
</evidence>
<protein>
    <submittedName>
        <fullName evidence="5">FCD domain-containing protein</fullName>
    </submittedName>
</protein>
<dbReference type="GO" id="GO:0003677">
    <property type="term" value="F:DNA binding"/>
    <property type="evidence" value="ECO:0007669"/>
    <property type="project" value="UniProtKB-KW"/>
</dbReference>
<dbReference type="PANTHER" id="PTHR43537:SF45">
    <property type="entry name" value="GNTR FAMILY REGULATORY PROTEIN"/>
    <property type="match status" value="1"/>
</dbReference>
<keyword evidence="1" id="KW-0805">Transcription regulation</keyword>
<reference evidence="5 6" key="1">
    <citation type="submission" date="2019-12" db="EMBL/GenBank/DDBJ databases">
        <title>Novel species isolated from a subtropical stream in China.</title>
        <authorList>
            <person name="Lu H."/>
        </authorList>
    </citation>
    <scope>NUCLEOTIDE SEQUENCE [LARGE SCALE GENOMIC DNA]</scope>
    <source>
        <strain evidence="5 6">FT134W</strain>
    </source>
</reference>
<gene>
    <name evidence="5" type="ORF">GTP56_24665</name>
</gene>
<dbReference type="Proteomes" id="UP000469734">
    <property type="component" value="Unassembled WGS sequence"/>
</dbReference>